<dbReference type="AlphaFoldDB" id="A0A8B9ILB0"/>
<dbReference type="InterPro" id="IPR006801">
    <property type="entry name" value="ApoA-II"/>
</dbReference>
<evidence type="ECO:0000313" key="2">
    <source>
        <dbReference type="Ensembl" id="ENSACDP00005016002.1"/>
    </source>
</evidence>
<sequence>MAGTEPWGGRGMAAPDPHPRCPHAQICAAMKLLVATLLLLCACSLQAALTKREAEPEPGAEPAPDATIPLSRHFQTFSDFVTKELPQKLQAEELRSQAKYWGAPIKPLSRPPCPVCCV</sequence>
<protein>
    <submittedName>
        <fullName evidence="2">Uncharacterized protein</fullName>
    </submittedName>
</protein>
<dbReference type="Proteomes" id="UP000694521">
    <property type="component" value="Unplaced"/>
</dbReference>
<proteinExistence type="predicted"/>
<evidence type="ECO:0000313" key="3">
    <source>
        <dbReference type="Proteomes" id="UP000694521"/>
    </source>
</evidence>
<feature type="chain" id="PRO_5034820448" evidence="1">
    <location>
        <begin position="48"/>
        <end position="118"/>
    </location>
</feature>
<dbReference type="Ensembl" id="ENSACDT00005019259.1">
    <property type="protein sequence ID" value="ENSACDP00005016002.1"/>
    <property type="gene ID" value="ENSACDG00005011725.1"/>
</dbReference>
<dbReference type="Pfam" id="PF04711">
    <property type="entry name" value="ApoA-II"/>
    <property type="match status" value="1"/>
</dbReference>
<dbReference type="Gene3D" id="6.10.250.100">
    <property type="match status" value="1"/>
</dbReference>
<keyword evidence="1" id="KW-0732">Signal</keyword>
<name>A0A8B9ILB0_ANSCY</name>
<dbReference type="GO" id="GO:0006869">
    <property type="term" value="P:lipid transport"/>
    <property type="evidence" value="ECO:0007669"/>
    <property type="project" value="InterPro"/>
</dbReference>
<feature type="signal peptide" evidence="1">
    <location>
        <begin position="1"/>
        <end position="47"/>
    </location>
</feature>
<dbReference type="GO" id="GO:0008289">
    <property type="term" value="F:lipid binding"/>
    <property type="evidence" value="ECO:0007669"/>
    <property type="project" value="InterPro"/>
</dbReference>
<dbReference type="GO" id="GO:0005576">
    <property type="term" value="C:extracellular region"/>
    <property type="evidence" value="ECO:0007669"/>
    <property type="project" value="InterPro"/>
</dbReference>
<dbReference type="GO" id="GO:0042157">
    <property type="term" value="P:lipoprotein metabolic process"/>
    <property type="evidence" value="ECO:0007669"/>
    <property type="project" value="InterPro"/>
</dbReference>
<organism evidence="2 3">
    <name type="scientific">Anser cygnoides</name>
    <name type="common">Swan goose</name>
    <dbReference type="NCBI Taxonomy" id="8845"/>
    <lineage>
        <taxon>Eukaryota</taxon>
        <taxon>Metazoa</taxon>
        <taxon>Chordata</taxon>
        <taxon>Craniata</taxon>
        <taxon>Vertebrata</taxon>
        <taxon>Euteleostomi</taxon>
        <taxon>Archelosauria</taxon>
        <taxon>Archosauria</taxon>
        <taxon>Dinosauria</taxon>
        <taxon>Saurischia</taxon>
        <taxon>Theropoda</taxon>
        <taxon>Coelurosauria</taxon>
        <taxon>Aves</taxon>
        <taxon>Neognathae</taxon>
        <taxon>Galloanserae</taxon>
        <taxon>Anseriformes</taxon>
        <taxon>Anatidae</taxon>
        <taxon>Anserinae</taxon>
        <taxon>Anser</taxon>
    </lineage>
</organism>
<keyword evidence="3" id="KW-1185">Reference proteome</keyword>
<evidence type="ECO:0000256" key="1">
    <source>
        <dbReference type="SAM" id="SignalP"/>
    </source>
</evidence>
<reference evidence="2" key="1">
    <citation type="submission" date="2025-08" db="UniProtKB">
        <authorList>
            <consortium name="Ensembl"/>
        </authorList>
    </citation>
    <scope>IDENTIFICATION</scope>
</reference>
<accession>A0A8B9ILB0</accession>
<reference evidence="2" key="2">
    <citation type="submission" date="2025-09" db="UniProtKB">
        <authorList>
            <consortium name="Ensembl"/>
        </authorList>
    </citation>
    <scope>IDENTIFICATION</scope>
</reference>